<feature type="compositionally biased region" description="Basic and acidic residues" evidence="1">
    <location>
        <begin position="139"/>
        <end position="155"/>
    </location>
</feature>
<reference evidence="2" key="1">
    <citation type="journal article" date="2022" name="bioRxiv">
        <title>Sequencing and chromosome-scale assembly of the giantPleurodeles waltlgenome.</title>
        <authorList>
            <person name="Brown T."/>
            <person name="Elewa A."/>
            <person name="Iarovenko S."/>
            <person name="Subramanian E."/>
            <person name="Araus A.J."/>
            <person name="Petzold A."/>
            <person name="Susuki M."/>
            <person name="Suzuki K.-i.T."/>
            <person name="Hayashi T."/>
            <person name="Toyoda A."/>
            <person name="Oliveira C."/>
            <person name="Osipova E."/>
            <person name="Leigh N.D."/>
            <person name="Simon A."/>
            <person name="Yun M.H."/>
        </authorList>
    </citation>
    <scope>NUCLEOTIDE SEQUENCE</scope>
    <source>
        <strain evidence="2">20211129_DDA</strain>
        <tissue evidence="2">Liver</tissue>
    </source>
</reference>
<accession>A0AAV7S8H8</accession>
<feature type="compositionally biased region" description="Gly residues" evidence="1">
    <location>
        <begin position="160"/>
        <end position="171"/>
    </location>
</feature>
<sequence length="250" mass="25945">MCAQIGHTPLVPIISDSNIHSTKPTTRLVSFVYLNTNLGSNFFLKVSKAQLSKGAWPRTRRWRTPELLAPEEPARKCLKSCPLRACRGPSGGTGPEEVAKRARTLPATTESAGGRNRPAVGLGARRPESAAEAAASRWAEARSGVRADGVERRGTPDGSPRGGAGSGGGARGRLIGVWQGNAPRSGRPQMNTGAGLRTRFVAAGETAGRGGTRAIGPRAARDAKGVPPVAAGSPVGARWPNSGHALRRGS</sequence>
<evidence type="ECO:0000313" key="3">
    <source>
        <dbReference type="Proteomes" id="UP001066276"/>
    </source>
</evidence>
<name>A0AAV7S8H8_PLEWA</name>
<feature type="region of interest" description="Disordered" evidence="1">
    <location>
        <begin position="88"/>
        <end position="250"/>
    </location>
</feature>
<evidence type="ECO:0000256" key="1">
    <source>
        <dbReference type="SAM" id="MobiDB-lite"/>
    </source>
</evidence>
<organism evidence="2 3">
    <name type="scientific">Pleurodeles waltl</name>
    <name type="common">Iberian ribbed newt</name>
    <dbReference type="NCBI Taxonomy" id="8319"/>
    <lineage>
        <taxon>Eukaryota</taxon>
        <taxon>Metazoa</taxon>
        <taxon>Chordata</taxon>
        <taxon>Craniata</taxon>
        <taxon>Vertebrata</taxon>
        <taxon>Euteleostomi</taxon>
        <taxon>Amphibia</taxon>
        <taxon>Batrachia</taxon>
        <taxon>Caudata</taxon>
        <taxon>Salamandroidea</taxon>
        <taxon>Salamandridae</taxon>
        <taxon>Pleurodelinae</taxon>
        <taxon>Pleurodeles</taxon>
    </lineage>
</organism>
<dbReference type="EMBL" id="JANPWB010000008">
    <property type="protein sequence ID" value="KAJ1160455.1"/>
    <property type="molecule type" value="Genomic_DNA"/>
</dbReference>
<proteinExistence type="predicted"/>
<dbReference type="Proteomes" id="UP001066276">
    <property type="component" value="Chromosome 4_2"/>
</dbReference>
<protein>
    <submittedName>
        <fullName evidence="2">Uncharacterized protein</fullName>
    </submittedName>
</protein>
<comment type="caution">
    <text evidence="2">The sequence shown here is derived from an EMBL/GenBank/DDBJ whole genome shotgun (WGS) entry which is preliminary data.</text>
</comment>
<keyword evidence="3" id="KW-1185">Reference proteome</keyword>
<dbReference type="AlphaFoldDB" id="A0AAV7S8H8"/>
<gene>
    <name evidence="2" type="ORF">NDU88_000957</name>
</gene>
<evidence type="ECO:0000313" key="2">
    <source>
        <dbReference type="EMBL" id="KAJ1160455.1"/>
    </source>
</evidence>